<dbReference type="Proteomes" id="UP000183287">
    <property type="component" value="Unassembled WGS sequence"/>
</dbReference>
<name>A0A1I4JW66_9PROT</name>
<accession>A0A1I4JW66</accession>
<dbReference type="AlphaFoldDB" id="A0A1I4JW66"/>
<dbReference type="RefSeq" id="WP_074903128.1">
    <property type="nucleotide sequence ID" value="NZ_FOUB01000003.1"/>
</dbReference>
<dbReference type="OrthoDB" id="9793254at2"/>
<feature type="domain" description="Hemerythrin-like" evidence="1">
    <location>
        <begin position="12"/>
        <end position="130"/>
    </location>
</feature>
<reference evidence="3" key="1">
    <citation type="submission" date="2016-10" db="EMBL/GenBank/DDBJ databases">
        <authorList>
            <person name="Varghese N."/>
            <person name="Submissions S."/>
        </authorList>
    </citation>
    <scope>NUCLEOTIDE SEQUENCE [LARGE SCALE GENOMIC DNA]</scope>
    <source>
        <strain evidence="3">Nm44</strain>
    </source>
</reference>
<evidence type="ECO:0000259" key="1">
    <source>
        <dbReference type="Pfam" id="PF01814"/>
    </source>
</evidence>
<dbReference type="Pfam" id="PF01814">
    <property type="entry name" value="Hemerythrin"/>
    <property type="match status" value="1"/>
</dbReference>
<keyword evidence="3" id="KW-1185">Reference proteome</keyword>
<sequence>MKRHKSLYPLSHDHHHALVQAKNLRIASSSSDMSSLNRVAIDFIAYWDTNLQLHFRQEEEILLPVFSQYSSPDHLEIIETLKQHDDIQQVVSQLRKNIEQEAALAGEGQKLSALLSMHIRYEEQHLFPAIQEIVPEEVLWEINRHFTEK</sequence>
<dbReference type="Gene3D" id="1.20.120.520">
    <property type="entry name" value="nmb1532 protein domain like"/>
    <property type="match status" value="1"/>
</dbReference>
<organism evidence="2 3">
    <name type="scientific">Nitrosomonas communis</name>
    <dbReference type="NCBI Taxonomy" id="44574"/>
    <lineage>
        <taxon>Bacteria</taxon>
        <taxon>Pseudomonadati</taxon>
        <taxon>Pseudomonadota</taxon>
        <taxon>Betaproteobacteria</taxon>
        <taxon>Nitrosomonadales</taxon>
        <taxon>Nitrosomonadaceae</taxon>
        <taxon>Nitrosomonas</taxon>
    </lineage>
</organism>
<dbReference type="EMBL" id="FOUB01000003">
    <property type="protein sequence ID" value="SFL70818.1"/>
    <property type="molecule type" value="Genomic_DNA"/>
</dbReference>
<evidence type="ECO:0000313" key="3">
    <source>
        <dbReference type="Proteomes" id="UP000183287"/>
    </source>
</evidence>
<protein>
    <submittedName>
        <fullName evidence="2">Hemerythrin HHE cation binding domain-containing protein</fullName>
    </submittedName>
</protein>
<evidence type="ECO:0000313" key="2">
    <source>
        <dbReference type="EMBL" id="SFL70818.1"/>
    </source>
</evidence>
<proteinExistence type="predicted"/>
<gene>
    <name evidence="2" type="ORF">SAMN05421863_10034</name>
</gene>
<dbReference type="InterPro" id="IPR012312">
    <property type="entry name" value="Hemerythrin-like"/>
</dbReference>